<comment type="caution">
    <text evidence="5">The sequence shown here is derived from an EMBL/GenBank/DDBJ whole genome shotgun (WGS) entry which is preliminary data.</text>
</comment>
<sequence>MLRKAAKGGLQVTLALLVIISSNGVAFMAMSSPVTAASADFSLTLNDPSAGETIEGVTTETIDIRVNTKLSEPGPHDLTLEVTVGREVVKTTETVLYGGAQRQRHLSISIDDPGRSDIQITGEVKVGGETYTDRTKTATLNISKRYVPESPIPDRIDHSNPKIGDTVYGVDYEKVTRLFGIATKPHPNNPLRSENISWGIDGDAVDSGDSDDSGDLNIEEPTVEEKTAYTEAQANAFDQPDIVYPNYVETWNENNFDDFRSTVNSDKNTSYTTTETGSAEFIKDASANVFNIKDAVVVYETGDRHGGRPRYIDPTSTLRGTVDYRITLPDDIDTITQTKTWELKDVSTQTCVVADYGTCGSSSEVGSTDGENAVEIEYDLGSKDPDRLTLHHVITADVKIKNMTRSWEYRNVTKTKNVTVTKNKTVYNETTGENETVTYNETVEKDVTVEEGYWNVTRNNTMTTDAIIATDSVRVTRRETVEAKVDRRVFPNGRVGFDVEFDSKRDPTPPATWSTLQFNGKVISSGYQFVNWRDKKWDELTMTNKNGTEPVDTQAMPILVNALPTSKPFSPTPAGINIHEVGYDSRDLTTPGILVPAGVSTPLIADNKYSPPTSIAFTYRSNVNVKMEDGDLKEVSFNESVDPSDAKVSDIQINTFPPSVETFVNEVGSEDKVYATDLTATVTDQTEDFYKVKVSLKKADDGDPIELEPGDGHISVGSNLVEKDLRTDSSGTVLMTIPKEQARTVTFKFEPEDWHQKGLAEPAYVESSDNVYLGRGPGIKALIFRIFELSWLGVALLVIAYSVYQRHHILKHI</sequence>
<evidence type="ECO:0000259" key="2">
    <source>
        <dbReference type="Pfam" id="PF26589"/>
    </source>
</evidence>
<keyword evidence="1" id="KW-1133">Transmembrane helix</keyword>
<dbReference type="InterPro" id="IPR058911">
    <property type="entry name" value="DUF8186_C"/>
</dbReference>
<proteinExistence type="predicted"/>
<evidence type="ECO:0000313" key="5">
    <source>
        <dbReference type="EMBL" id="ERJ07365.1"/>
    </source>
</evidence>
<dbReference type="InterPro" id="IPR058910">
    <property type="entry name" value="DUF8186_M"/>
</dbReference>
<evidence type="ECO:0000259" key="4">
    <source>
        <dbReference type="Pfam" id="PF26591"/>
    </source>
</evidence>
<evidence type="ECO:0000256" key="1">
    <source>
        <dbReference type="SAM" id="Phobius"/>
    </source>
</evidence>
<organism evidence="5 6">
    <name type="scientific">Halorhabdus tiamatea SARL4B</name>
    <dbReference type="NCBI Taxonomy" id="1033806"/>
    <lineage>
        <taxon>Archaea</taxon>
        <taxon>Methanobacteriati</taxon>
        <taxon>Methanobacteriota</taxon>
        <taxon>Stenosarchaea group</taxon>
        <taxon>Halobacteria</taxon>
        <taxon>Halobacteriales</taxon>
        <taxon>Haloarculaceae</taxon>
        <taxon>Halorhabdus</taxon>
    </lineage>
</organism>
<gene>
    <name evidence="5" type="ORF">HLRTI_000407</name>
</gene>
<keyword evidence="1" id="KW-0472">Membrane</keyword>
<feature type="domain" description="DUF8186" evidence="2">
    <location>
        <begin position="268"/>
        <end position="426"/>
    </location>
</feature>
<dbReference type="RefSeq" id="WP_021029317.1">
    <property type="nucleotide sequence ID" value="NZ_AFNT02000003.1"/>
</dbReference>
<reference evidence="5 6" key="1">
    <citation type="journal article" date="2011" name="J. Bacteriol.">
        <title>Genome sequence of Halorhabdus tiamatea, the first archaeon isolated from a deep-sea anoxic brine lake.</title>
        <authorList>
            <person name="Antunes A."/>
            <person name="Alam I."/>
            <person name="Bajic V.B."/>
            <person name="Stingl U."/>
        </authorList>
    </citation>
    <scope>NUCLEOTIDE SEQUENCE [LARGE SCALE GENOMIC DNA]</scope>
    <source>
        <strain evidence="5 6">SARL4B</strain>
    </source>
</reference>
<feature type="transmembrane region" description="Helical" evidence="1">
    <location>
        <begin position="782"/>
        <end position="804"/>
    </location>
</feature>
<dbReference type="InterPro" id="IPR058499">
    <property type="entry name" value="DUF8186"/>
</dbReference>
<feature type="domain" description="DUF8186" evidence="4">
    <location>
        <begin position="675"/>
        <end position="771"/>
    </location>
</feature>
<evidence type="ECO:0000259" key="3">
    <source>
        <dbReference type="Pfam" id="PF26590"/>
    </source>
</evidence>
<dbReference type="Pfam" id="PF26590">
    <property type="entry name" value="DUF8186_M"/>
    <property type="match status" value="1"/>
</dbReference>
<dbReference type="EMBL" id="AFNT02000003">
    <property type="protein sequence ID" value="ERJ07365.1"/>
    <property type="molecule type" value="Genomic_DNA"/>
</dbReference>
<keyword evidence="1" id="KW-0812">Transmembrane</keyword>
<evidence type="ECO:0000313" key="6">
    <source>
        <dbReference type="Proteomes" id="UP000003861"/>
    </source>
</evidence>
<name>U2FBH5_9EURY</name>
<protein>
    <submittedName>
        <fullName evidence="5">Uncharacterized protein</fullName>
    </submittedName>
</protein>
<dbReference type="Pfam" id="PF26591">
    <property type="entry name" value="DUF8186_C"/>
    <property type="match status" value="1"/>
</dbReference>
<reference evidence="5 6" key="2">
    <citation type="journal article" date="2013" name="PLoS ONE">
        <title>INDIGO - INtegrated Data Warehouse of MIcrobial GenOmes with Examples from the Red Sea Extremophiles.</title>
        <authorList>
            <person name="Alam I."/>
            <person name="Antunes A."/>
            <person name="Kamau A.A."/>
            <person name="Ba Alawi W."/>
            <person name="Kalkatawi M."/>
            <person name="Stingl U."/>
            <person name="Bajic V.B."/>
        </authorList>
    </citation>
    <scope>NUCLEOTIDE SEQUENCE [LARGE SCALE GENOMIC DNA]</scope>
    <source>
        <strain evidence="5 6">SARL4B</strain>
    </source>
</reference>
<accession>U2FBH5</accession>
<dbReference type="Pfam" id="PF26589">
    <property type="entry name" value="DUF8186"/>
    <property type="match status" value="1"/>
</dbReference>
<dbReference type="Proteomes" id="UP000003861">
    <property type="component" value="Unassembled WGS sequence"/>
</dbReference>
<feature type="domain" description="DUF8186" evidence="3">
    <location>
        <begin position="511"/>
        <end position="619"/>
    </location>
</feature>
<dbReference type="AlphaFoldDB" id="U2FBH5"/>